<sequence>MKKFAAITIAVILVGLLIFGYIWYYVPYSDSGVKAGILNNVKHKGIIFKTYEGELIQSGFRPGQQGLQSNEFQFSVEDKELAIKLMSLSGQNVKLHYKEYYGKLPWRGYTKFVVDSIVATEPVLQYQEQEIPPHTGGESL</sequence>
<keyword evidence="3" id="KW-1185">Reference proteome</keyword>
<gene>
    <name evidence="2" type="ORF">GGR21_003911</name>
</gene>
<evidence type="ECO:0000256" key="1">
    <source>
        <dbReference type="SAM" id="Phobius"/>
    </source>
</evidence>
<comment type="caution">
    <text evidence="2">The sequence shown here is derived from an EMBL/GenBank/DDBJ whole genome shotgun (WGS) entry which is preliminary data.</text>
</comment>
<reference evidence="2 3" key="1">
    <citation type="submission" date="2020-08" db="EMBL/GenBank/DDBJ databases">
        <title>Genomic Encyclopedia of Type Strains, Phase IV (KMG-IV): sequencing the most valuable type-strain genomes for metagenomic binning, comparative biology and taxonomic classification.</title>
        <authorList>
            <person name="Goeker M."/>
        </authorList>
    </citation>
    <scope>NUCLEOTIDE SEQUENCE [LARGE SCALE GENOMIC DNA]</scope>
    <source>
        <strain evidence="2 3">DSM 104969</strain>
    </source>
</reference>
<organism evidence="2 3">
    <name type="scientific">Dysgonomonas hofstadii</name>
    <dbReference type="NCBI Taxonomy" id="637886"/>
    <lineage>
        <taxon>Bacteria</taxon>
        <taxon>Pseudomonadati</taxon>
        <taxon>Bacteroidota</taxon>
        <taxon>Bacteroidia</taxon>
        <taxon>Bacteroidales</taxon>
        <taxon>Dysgonomonadaceae</taxon>
        <taxon>Dysgonomonas</taxon>
    </lineage>
</organism>
<dbReference type="Proteomes" id="UP000555103">
    <property type="component" value="Unassembled WGS sequence"/>
</dbReference>
<proteinExistence type="predicted"/>
<keyword evidence="1" id="KW-1133">Transmembrane helix</keyword>
<dbReference type="EMBL" id="JACIEP010000020">
    <property type="protein sequence ID" value="MBB4037985.1"/>
    <property type="molecule type" value="Genomic_DNA"/>
</dbReference>
<accession>A0A840CZ32</accession>
<protein>
    <recommendedName>
        <fullName evidence="4">6-phosphogluconate dehydrogenase</fullName>
    </recommendedName>
</protein>
<feature type="transmembrane region" description="Helical" evidence="1">
    <location>
        <begin position="6"/>
        <end position="26"/>
    </location>
</feature>
<evidence type="ECO:0000313" key="3">
    <source>
        <dbReference type="Proteomes" id="UP000555103"/>
    </source>
</evidence>
<keyword evidence="1" id="KW-0812">Transmembrane</keyword>
<dbReference type="RefSeq" id="WP_183308826.1">
    <property type="nucleotide sequence ID" value="NZ_JACIEP010000020.1"/>
</dbReference>
<keyword evidence="1" id="KW-0472">Membrane</keyword>
<evidence type="ECO:0008006" key="4">
    <source>
        <dbReference type="Google" id="ProtNLM"/>
    </source>
</evidence>
<dbReference type="AlphaFoldDB" id="A0A840CZ32"/>
<evidence type="ECO:0000313" key="2">
    <source>
        <dbReference type="EMBL" id="MBB4037985.1"/>
    </source>
</evidence>
<name>A0A840CZ32_9BACT</name>